<dbReference type="EMBL" id="JBHRYF010000008">
    <property type="protein sequence ID" value="MFC3660722.1"/>
    <property type="molecule type" value="Genomic_DNA"/>
</dbReference>
<dbReference type="InterPro" id="IPR011659">
    <property type="entry name" value="WD40"/>
</dbReference>
<evidence type="ECO:0000313" key="3">
    <source>
        <dbReference type="Proteomes" id="UP001595724"/>
    </source>
</evidence>
<feature type="chain" id="PRO_5045180266" evidence="1">
    <location>
        <begin position="26"/>
        <end position="300"/>
    </location>
</feature>
<gene>
    <name evidence="2" type="ORF">ACFOM9_11650</name>
</gene>
<sequence length="300" mass="30747">MEPAWTVLAVTLATAAVAGCGAARAALQEFGIEGMGVVSTPHVEVRASVSPDGQRVVWGSTDRPGGAGGWDLWQATLRDGRWQDPQPLPLNSADNDFDPAFSADGRWLYFFSNRAGGFGGDDLYRAQVNAEGGFGEAVNLGAGVNSPGDEWAPTPGADGAHLLFASDGFGGAGGHELFVAAWDGAAFVAPQPVSGINTAADEFDAAWLGDGKAIVFARSDDAANAPVRLMLAQCNGSAYADALPLALSFNTAEGTTLGPVVDLSKPTELLLTGAATAPKAGKLDIYRMRAPAVTGQPGCL</sequence>
<reference evidence="3" key="1">
    <citation type="journal article" date="2019" name="Int. J. Syst. Evol. Microbiol.">
        <title>The Global Catalogue of Microorganisms (GCM) 10K type strain sequencing project: providing services to taxonomists for standard genome sequencing and annotation.</title>
        <authorList>
            <consortium name="The Broad Institute Genomics Platform"/>
            <consortium name="The Broad Institute Genome Sequencing Center for Infectious Disease"/>
            <person name="Wu L."/>
            <person name="Ma J."/>
        </authorList>
    </citation>
    <scope>NUCLEOTIDE SEQUENCE [LARGE SCALE GENOMIC DNA]</scope>
    <source>
        <strain evidence="3">KCTC 42211</strain>
    </source>
</reference>
<proteinExistence type="predicted"/>
<organism evidence="2 3">
    <name type="scientific">Luteimonas notoginsengisoli</name>
    <dbReference type="NCBI Taxonomy" id="1578200"/>
    <lineage>
        <taxon>Bacteria</taxon>
        <taxon>Pseudomonadati</taxon>
        <taxon>Pseudomonadota</taxon>
        <taxon>Gammaproteobacteria</taxon>
        <taxon>Lysobacterales</taxon>
        <taxon>Lysobacteraceae</taxon>
        <taxon>Luteimonas</taxon>
    </lineage>
</organism>
<evidence type="ECO:0000313" key="2">
    <source>
        <dbReference type="EMBL" id="MFC3660722.1"/>
    </source>
</evidence>
<comment type="caution">
    <text evidence="2">The sequence shown here is derived from an EMBL/GenBank/DDBJ whole genome shotgun (WGS) entry which is preliminary data.</text>
</comment>
<dbReference type="SUPFAM" id="SSF82171">
    <property type="entry name" value="DPP6 N-terminal domain-like"/>
    <property type="match status" value="1"/>
</dbReference>
<protein>
    <submittedName>
        <fullName evidence="2">TolB family protein</fullName>
    </submittedName>
</protein>
<keyword evidence="1" id="KW-0732">Signal</keyword>
<dbReference type="Gene3D" id="2.120.10.30">
    <property type="entry name" value="TolB, C-terminal domain"/>
    <property type="match status" value="1"/>
</dbReference>
<name>A0ABV7UUS2_9GAMM</name>
<dbReference type="Proteomes" id="UP001595724">
    <property type="component" value="Unassembled WGS sequence"/>
</dbReference>
<accession>A0ABV7UUS2</accession>
<dbReference type="RefSeq" id="WP_386711052.1">
    <property type="nucleotide sequence ID" value="NZ_JBHRYF010000008.1"/>
</dbReference>
<keyword evidence="3" id="KW-1185">Reference proteome</keyword>
<dbReference type="InterPro" id="IPR011042">
    <property type="entry name" value="6-blade_b-propeller_TolB-like"/>
</dbReference>
<evidence type="ECO:0000256" key="1">
    <source>
        <dbReference type="SAM" id="SignalP"/>
    </source>
</evidence>
<dbReference type="Pfam" id="PF07676">
    <property type="entry name" value="PD40"/>
    <property type="match status" value="3"/>
</dbReference>
<feature type="signal peptide" evidence="1">
    <location>
        <begin position="1"/>
        <end position="25"/>
    </location>
</feature>